<protein>
    <recommendedName>
        <fullName evidence="4">Transmembrane protein</fullName>
    </recommendedName>
</protein>
<comment type="caution">
    <text evidence="2">The sequence shown here is derived from an EMBL/GenBank/DDBJ whole genome shotgun (WGS) entry which is preliminary data.</text>
</comment>
<keyword evidence="3" id="KW-1185">Reference proteome</keyword>
<keyword evidence="1" id="KW-1133">Transmembrane helix</keyword>
<evidence type="ECO:0000313" key="3">
    <source>
        <dbReference type="Proteomes" id="UP000683925"/>
    </source>
</evidence>
<feature type="transmembrane region" description="Helical" evidence="1">
    <location>
        <begin position="57"/>
        <end position="75"/>
    </location>
</feature>
<organism evidence="2 3">
    <name type="scientific">Paramecium octaurelia</name>
    <dbReference type="NCBI Taxonomy" id="43137"/>
    <lineage>
        <taxon>Eukaryota</taxon>
        <taxon>Sar</taxon>
        <taxon>Alveolata</taxon>
        <taxon>Ciliophora</taxon>
        <taxon>Intramacronucleata</taxon>
        <taxon>Oligohymenophorea</taxon>
        <taxon>Peniculida</taxon>
        <taxon>Parameciidae</taxon>
        <taxon>Paramecium</taxon>
    </lineage>
</organism>
<gene>
    <name evidence="2" type="ORF">POCTA_138.1.T0400068</name>
</gene>
<keyword evidence="1" id="KW-0812">Transmembrane</keyword>
<dbReference type="EMBL" id="CAJJDP010000040">
    <property type="protein sequence ID" value="CAD8161516.1"/>
    <property type="molecule type" value="Genomic_DNA"/>
</dbReference>
<accession>A0A8S1UFV3</accession>
<name>A0A8S1UFV3_PAROT</name>
<sequence length="129" mass="15344">MQYINIWLNEICLQEKLRSNSLDLSIQIQSFIQKISLLLLKKQIASKSFLKNINIKFIVLFPCLLLMLFWNHIITLQKSKQLSQVIFFLIVHYNPWLCQKMISLKLIQKDTQTLLINMEQSIRFDSIES</sequence>
<proteinExistence type="predicted"/>
<evidence type="ECO:0000256" key="1">
    <source>
        <dbReference type="SAM" id="Phobius"/>
    </source>
</evidence>
<dbReference type="Proteomes" id="UP000683925">
    <property type="component" value="Unassembled WGS sequence"/>
</dbReference>
<reference evidence="2" key="1">
    <citation type="submission" date="2021-01" db="EMBL/GenBank/DDBJ databases">
        <authorList>
            <consortium name="Genoscope - CEA"/>
            <person name="William W."/>
        </authorList>
    </citation>
    <scope>NUCLEOTIDE SEQUENCE</scope>
</reference>
<evidence type="ECO:0008006" key="4">
    <source>
        <dbReference type="Google" id="ProtNLM"/>
    </source>
</evidence>
<evidence type="ECO:0000313" key="2">
    <source>
        <dbReference type="EMBL" id="CAD8161516.1"/>
    </source>
</evidence>
<dbReference type="AlphaFoldDB" id="A0A8S1UFV3"/>
<keyword evidence="1" id="KW-0472">Membrane</keyword>